<keyword evidence="4 15" id="KW-0812">Transmembrane</keyword>
<keyword evidence="12" id="KW-1071">Ligand-gated ion channel</keyword>
<keyword evidence="8 15" id="KW-0472">Membrane</keyword>
<dbReference type="InterPro" id="IPR018000">
    <property type="entry name" value="Neurotransmitter_ion_chnl_CS"/>
</dbReference>
<sequence>MTVFKCRGTGYSSSSTEFSYEDRVIKHLLRKYEERGKFGRPVQNYSDIINVTFGLQLVQIMNLDERKQILTLNVWTNYQWKDVHLRWNVTEFHGVKKINIPATEIWTPDLRLYNFADERLHERRDSLCIVDSYGGVSWIPQAVFKSSCDIDVKAFPFDKQSCHLKFGSWTYDGLQLDLYFKNDIEEMDMSEFQTSNVWHVISAVAKRNVKTYTCCAEPFIDLTFWITIRRKATFYAYTLILPCVLLTSLTLILFWIPAESPAKLTLGMSTFMAFFILLIIFEANLPPAATSFPVIGMSIFMAYFVLLSIFQRNIPPSETSPVLGTYYCVNMVLITMSSFLCVFVVNMSVTGTRYPVHLPKTLKKVMFSYIARALCMDNIVKPFMEDGHVTCPTTSRRYMGVNGDGSKFTNDWKGSSETLITVQKDSSNELAVIHTKVNEIRNFIKLYKERLEEKDRKEKIAKEWKVLALIFDRIFFIIYITTIIVSLMVVLPIIFDSDIEEK</sequence>
<dbReference type="Pfam" id="PF02932">
    <property type="entry name" value="Neur_chan_memb"/>
    <property type="match status" value="1"/>
</dbReference>
<comment type="subcellular location">
    <subcellularLocation>
        <location evidence="14">Synaptic cell membrane</location>
        <topology evidence="14">Multi-pass membrane protein</topology>
    </subcellularLocation>
</comment>
<dbReference type="FunFam" id="2.70.170.10:FF:000016">
    <property type="entry name" value="Nicotinic acetylcholine receptor subunit"/>
    <property type="match status" value="1"/>
</dbReference>
<dbReference type="GO" id="GO:0045211">
    <property type="term" value="C:postsynaptic membrane"/>
    <property type="evidence" value="ECO:0007669"/>
    <property type="project" value="InterPro"/>
</dbReference>
<dbReference type="Gene3D" id="2.70.170.10">
    <property type="entry name" value="Neurotransmitter-gated ion-channel ligand-binding domain"/>
    <property type="match status" value="1"/>
</dbReference>
<keyword evidence="6" id="KW-0770">Synapse</keyword>
<keyword evidence="7 15" id="KW-0406">Ion transport</keyword>
<keyword evidence="3" id="KW-1003">Cell membrane</keyword>
<dbReference type="CDD" id="cd19033">
    <property type="entry name" value="LGIC_ECD_nAChR_proto-like"/>
    <property type="match status" value="1"/>
</dbReference>
<feature type="transmembrane region" description="Helical" evidence="15">
    <location>
        <begin position="234"/>
        <end position="256"/>
    </location>
</feature>
<dbReference type="InterPro" id="IPR002394">
    <property type="entry name" value="Nicotinic_acetylcholine_rcpt"/>
</dbReference>
<evidence type="ECO:0000256" key="4">
    <source>
        <dbReference type="ARBA" id="ARBA00022692"/>
    </source>
</evidence>
<dbReference type="SUPFAM" id="SSF63712">
    <property type="entry name" value="Nicotinic receptor ligand binding domain-like"/>
    <property type="match status" value="1"/>
</dbReference>
<evidence type="ECO:0000256" key="2">
    <source>
        <dbReference type="ARBA" id="ARBA00022448"/>
    </source>
</evidence>
<dbReference type="GO" id="GO:0022848">
    <property type="term" value="F:acetylcholine-gated monoatomic cation-selective channel activity"/>
    <property type="evidence" value="ECO:0007669"/>
    <property type="project" value="InterPro"/>
</dbReference>
<evidence type="ECO:0000313" key="18">
    <source>
        <dbReference type="EnsemblMetazoa" id="G1405.1:cds"/>
    </source>
</evidence>
<dbReference type="Proteomes" id="UP000005408">
    <property type="component" value="Unassembled WGS sequence"/>
</dbReference>
<dbReference type="PRINTS" id="PR00252">
    <property type="entry name" value="NRIONCHANNEL"/>
</dbReference>
<feature type="transmembrane region" description="Helical" evidence="15">
    <location>
        <begin position="322"/>
        <end position="345"/>
    </location>
</feature>
<dbReference type="CDD" id="cd19051">
    <property type="entry name" value="LGIC_TM_cation"/>
    <property type="match status" value="1"/>
</dbReference>
<feature type="transmembrane region" description="Helical" evidence="15">
    <location>
        <begin position="466"/>
        <end position="495"/>
    </location>
</feature>
<comment type="similarity">
    <text evidence="1">Belongs to the ligand-gated ion channel (TC 1.A.9) family. Acetylcholine receptor (TC 1.A.9.1) subfamily.</text>
</comment>
<keyword evidence="5 15" id="KW-1133">Transmembrane helix</keyword>
<feature type="transmembrane region" description="Helical" evidence="15">
    <location>
        <begin position="262"/>
        <end position="281"/>
    </location>
</feature>
<organism evidence="18 19">
    <name type="scientific">Magallana gigas</name>
    <name type="common">Pacific oyster</name>
    <name type="synonym">Crassostrea gigas</name>
    <dbReference type="NCBI Taxonomy" id="29159"/>
    <lineage>
        <taxon>Eukaryota</taxon>
        <taxon>Metazoa</taxon>
        <taxon>Spiralia</taxon>
        <taxon>Lophotrochozoa</taxon>
        <taxon>Mollusca</taxon>
        <taxon>Bivalvia</taxon>
        <taxon>Autobranchia</taxon>
        <taxon>Pteriomorphia</taxon>
        <taxon>Ostreida</taxon>
        <taxon>Ostreoidea</taxon>
        <taxon>Ostreidae</taxon>
        <taxon>Magallana</taxon>
    </lineage>
</organism>
<keyword evidence="19" id="KW-1185">Reference proteome</keyword>
<evidence type="ECO:0000313" key="19">
    <source>
        <dbReference type="Proteomes" id="UP000005408"/>
    </source>
</evidence>
<accession>A0A8W8IFR6</accession>
<evidence type="ECO:0000256" key="13">
    <source>
        <dbReference type="ARBA" id="ARBA00023303"/>
    </source>
</evidence>
<dbReference type="PRINTS" id="PR00254">
    <property type="entry name" value="NICOTINICR"/>
</dbReference>
<evidence type="ECO:0000256" key="8">
    <source>
        <dbReference type="ARBA" id="ARBA00023136"/>
    </source>
</evidence>
<keyword evidence="2 15" id="KW-0813">Transport</keyword>
<evidence type="ECO:0000256" key="14">
    <source>
        <dbReference type="ARBA" id="ARBA00034099"/>
    </source>
</evidence>
<dbReference type="InterPro" id="IPR006029">
    <property type="entry name" value="Neurotrans-gated_channel_TM"/>
</dbReference>
<dbReference type="Pfam" id="PF02931">
    <property type="entry name" value="Neur_chan_LBD"/>
    <property type="match status" value="1"/>
</dbReference>
<protein>
    <recommendedName>
        <fullName evidence="20">Neuronal acetylcholine receptor subunit alpha-10</fullName>
    </recommendedName>
</protein>
<name>A0A8W8IFR6_MAGGI</name>
<feature type="transmembrane region" description="Helical" evidence="15">
    <location>
        <begin position="288"/>
        <end position="310"/>
    </location>
</feature>
<evidence type="ECO:0000256" key="3">
    <source>
        <dbReference type="ARBA" id="ARBA00022475"/>
    </source>
</evidence>
<dbReference type="InterPro" id="IPR006202">
    <property type="entry name" value="Neur_chan_lig-bd"/>
</dbReference>
<dbReference type="GO" id="GO:0004888">
    <property type="term" value="F:transmembrane signaling receptor activity"/>
    <property type="evidence" value="ECO:0007669"/>
    <property type="project" value="InterPro"/>
</dbReference>
<dbReference type="Gene3D" id="1.20.58.390">
    <property type="entry name" value="Neurotransmitter-gated ion-channel transmembrane domain"/>
    <property type="match status" value="3"/>
</dbReference>
<dbReference type="InterPro" id="IPR038050">
    <property type="entry name" value="Neuro_actylchol_rec"/>
</dbReference>
<evidence type="ECO:0000256" key="15">
    <source>
        <dbReference type="RuleBase" id="RU000687"/>
    </source>
</evidence>
<keyword evidence="9" id="KW-1015">Disulfide bond</keyword>
<dbReference type="InterPro" id="IPR036734">
    <property type="entry name" value="Neur_chan_lig-bd_sf"/>
</dbReference>
<evidence type="ECO:0000256" key="7">
    <source>
        <dbReference type="ARBA" id="ARBA00023065"/>
    </source>
</evidence>
<evidence type="ECO:0000256" key="5">
    <source>
        <dbReference type="ARBA" id="ARBA00022989"/>
    </source>
</evidence>
<evidence type="ECO:0008006" key="20">
    <source>
        <dbReference type="Google" id="ProtNLM"/>
    </source>
</evidence>
<dbReference type="AlphaFoldDB" id="A0A8W8IFR6"/>
<dbReference type="EnsemblMetazoa" id="G1405.1">
    <property type="protein sequence ID" value="G1405.1:cds"/>
    <property type="gene ID" value="G1405"/>
</dbReference>
<evidence type="ECO:0000256" key="12">
    <source>
        <dbReference type="ARBA" id="ARBA00023286"/>
    </source>
</evidence>
<evidence type="ECO:0000256" key="9">
    <source>
        <dbReference type="ARBA" id="ARBA00023157"/>
    </source>
</evidence>
<evidence type="ECO:0000256" key="11">
    <source>
        <dbReference type="ARBA" id="ARBA00023180"/>
    </source>
</evidence>
<evidence type="ECO:0000259" key="17">
    <source>
        <dbReference type="Pfam" id="PF02932"/>
    </source>
</evidence>
<reference evidence="18" key="1">
    <citation type="submission" date="2022-08" db="UniProtKB">
        <authorList>
            <consortium name="EnsemblMetazoa"/>
        </authorList>
    </citation>
    <scope>IDENTIFICATION</scope>
    <source>
        <strain evidence="18">05x7-T-G4-1.051#20</strain>
    </source>
</reference>
<keyword evidence="13 15" id="KW-0407">Ion channel</keyword>
<evidence type="ECO:0000256" key="1">
    <source>
        <dbReference type="ARBA" id="ARBA00009237"/>
    </source>
</evidence>
<keyword evidence="11" id="KW-0325">Glycoprotein</keyword>
<feature type="domain" description="Neurotransmitter-gated ion-channel transmembrane" evidence="17">
    <location>
        <begin position="239"/>
        <end position="310"/>
    </location>
</feature>
<dbReference type="PROSITE" id="PS00236">
    <property type="entry name" value="NEUROTR_ION_CHANNEL"/>
    <property type="match status" value="1"/>
</dbReference>
<dbReference type="PANTHER" id="PTHR18945">
    <property type="entry name" value="NEUROTRANSMITTER GATED ION CHANNEL"/>
    <property type="match status" value="1"/>
</dbReference>
<dbReference type="InterPro" id="IPR036719">
    <property type="entry name" value="Neuro-gated_channel_TM_sf"/>
</dbReference>
<evidence type="ECO:0000256" key="6">
    <source>
        <dbReference type="ARBA" id="ARBA00023018"/>
    </source>
</evidence>
<evidence type="ECO:0000259" key="16">
    <source>
        <dbReference type="Pfam" id="PF02931"/>
    </source>
</evidence>
<dbReference type="SUPFAM" id="SSF90112">
    <property type="entry name" value="Neurotransmitter-gated ion-channel transmembrane pore"/>
    <property type="match status" value="2"/>
</dbReference>
<proteinExistence type="inferred from homology"/>
<evidence type="ECO:0000256" key="10">
    <source>
        <dbReference type="ARBA" id="ARBA00023170"/>
    </source>
</evidence>
<keyword evidence="10" id="KW-0675">Receptor</keyword>
<feature type="domain" description="Neurotransmitter-gated ion-channel ligand-binding" evidence="16">
    <location>
        <begin position="21"/>
        <end position="231"/>
    </location>
</feature>
<dbReference type="InterPro" id="IPR006201">
    <property type="entry name" value="Neur_channel"/>
</dbReference>